<keyword evidence="1" id="KW-0732">Signal</keyword>
<gene>
    <name evidence="2" type="ORF">EHP00_1165</name>
</gene>
<comment type="caution">
    <text evidence="2">The sequence shown here is derived from an EMBL/GenBank/DDBJ whole genome shotgun (WGS) entry which is preliminary data.</text>
</comment>
<dbReference type="CDD" id="cd00161">
    <property type="entry name" value="beta-trefoil_Ricin-like"/>
    <property type="match status" value="1"/>
</dbReference>
<dbReference type="VEuPathDB" id="MicrosporidiaDB:EHP00_1165"/>
<feature type="chain" id="PRO_5012958221" evidence="1">
    <location>
        <begin position="17"/>
        <end position="224"/>
    </location>
</feature>
<dbReference type="AlphaFoldDB" id="A0A1W0E4B2"/>
<accession>A0A1W0E4B2</accession>
<dbReference type="EMBL" id="MNPJ01000022">
    <property type="protein sequence ID" value="OQS54095.1"/>
    <property type="molecule type" value="Genomic_DNA"/>
</dbReference>
<dbReference type="SUPFAM" id="SSF50370">
    <property type="entry name" value="Ricin B-like lectins"/>
    <property type="match status" value="1"/>
</dbReference>
<reference evidence="2 3" key="1">
    <citation type="journal article" date="2017" name="Environ. Microbiol.">
        <title>Decay of the glycolytic pathway and adaptation to intranuclear parasitism within Enterocytozoonidae microsporidia.</title>
        <authorList>
            <person name="Wiredu Boakye D."/>
            <person name="Jaroenlak P."/>
            <person name="Prachumwat A."/>
            <person name="Williams T.A."/>
            <person name="Bateman K.S."/>
            <person name="Itsathitphaisarn O."/>
            <person name="Sritunyalucksana K."/>
            <person name="Paszkiewicz K.H."/>
            <person name="Moore K.A."/>
            <person name="Stentiford G.D."/>
            <person name="Williams B.A."/>
        </authorList>
    </citation>
    <scope>NUCLEOTIDE SEQUENCE [LARGE SCALE GENOMIC DNA]</scope>
    <source>
        <strain evidence="2 3">TH1</strain>
    </source>
</reference>
<name>A0A1W0E4B2_9MICR</name>
<organism evidence="2 3">
    <name type="scientific">Ecytonucleospora hepatopenaei</name>
    <dbReference type="NCBI Taxonomy" id="646526"/>
    <lineage>
        <taxon>Eukaryota</taxon>
        <taxon>Fungi</taxon>
        <taxon>Fungi incertae sedis</taxon>
        <taxon>Microsporidia</taxon>
        <taxon>Enterocytozoonidae</taxon>
        <taxon>Ecytonucleospora</taxon>
    </lineage>
</organism>
<keyword evidence="3" id="KW-1185">Reference proteome</keyword>
<evidence type="ECO:0000256" key="1">
    <source>
        <dbReference type="SAM" id="SignalP"/>
    </source>
</evidence>
<dbReference type="InterPro" id="IPR035992">
    <property type="entry name" value="Ricin_B-like_lectins"/>
</dbReference>
<dbReference type="SMR" id="A0A1W0E4B2"/>
<proteinExistence type="predicted"/>
<dbReference type="Proteomes" id="UP000192758">
    <property type="component" value="Unassembled WGS sequence"/>
</dbReference>
<sequence>MILHLLSLATCFKLQTYDNQFFVTTNNKDVGTNLTKKYSEGSDYGIQDEGSFLLITTKNGKTLDIPYTINIYESGMHKKYNQQFAIEETGDKDFINIIYKGDGSKKCFTSEGGKIVLRSCNGGSTQKIRKAFEDPALKKEEPKETAPEKAEDDLKIREEELIRREEELQRFKDEELAKKEHRLDEDIKIHSKNNWCDCYGCKECNKTQPGYYKQYKNPFGIVNE</sequence>
<feature type="signal peptide" evidence="1">
    <location>
        <begin position="1"/>
        <end position="16"/>
    </location>
</feature>
<evidence type="ECO:0000313" key="3">
    <source>
        <dbReference type="Proteomes" id="UP000192758"/>
    </source>
</evidence>
<evidence type="ECO:0000313" key="2">
    <source>
        <dbReference type="EMBL" id="OQS54095.1"/>
    </source>
</evidence>
<protein>
    <submittedName>
        <fullName evidence="2">Uncharacterized protein</fullName>
    </submittedName>
</protein>